<dbReference type="EMBL" id="CP042425">
    <property type="protein sequence ID" value="QEL19888.1"/>
    <property type="molecule type" value="Genomic_DNA"/>
</dbReference>
<accession>A0A5C1ASK7</accession>
<gene>
    <name evidence="2" type="ORF">PX52LOC_06970</name>
</gene>
<organism evidence="2 3">
    <name type="scientific">Limnoglobus roseus</name>
    <dbReference type="NCBI Taxonomy" id="2598579"/>
    <lineage>
        <taxon>Bacteria</taxon>
        <taxon>Pseudomonadati</taxon>
        <taxon>Planctomycetota</taxon>
        <taxon>Planctomycetia</taxon>
        <taxon>Gemmatales</taxon>
        <taxon>Gemmataceae</taxon>
        <taxon>Limnoglobus</taxon>
    </lineage>
</organism>
<feature type="region of interest" description="Disordered" evidence="1">
    <location>
        <begin position="24"/>
        <end position="71"/>
    </location>
</feature>
<proteinExistence type="predicted"/>
<keyword evidence="3" id="KW-1185">Reference proteome</keyword>
<protein>
    <submittedName>
        <fullName evidence="2">Molecular chaperone DnaK</fullName>
    </submittedName>
</protein>
<evidence type="ECO:0000313" key="3">
    <source>
        <dbReference type="Proteomes" id="UP000324974"/>
    </source>
</evidence>
<feature type="compositionally biased region" description="Low complexity" evidence="1">
    <location>
        <begin position="24"/>
        <end position="36"/>
    </location>
</feature>
<evidence type="ECO:0000256" key="1">
    <source>
        <dbReference type="SAM" id="MobiDB-lite"/>
    </source>
</evidence>
<reference evidence="3" key="1">
    <citation type="submission" date="2019-08" db="EMBL/GenBank/DDBJ databases">
        <title>Limnoglobus roseus gen. nov., sp. nov., a novel freshwater planctomycete with a giant genome from the family Gemmataceae.</title>
        <authorList>
            <person name="Kulichevskaya I.S."/>
            <person name="Naumoff D.G."/>
            <person name="Miroshnikov K."/>
            <person name="Ivanova A."/>
            <person name="Philippov D.A."/>
            <person name="Hakobyan A."/>
            <person name="Rijpstra I.C."/>
            <person name="Sinninghe Damste J.S."/>
            <person name="Liesack W."/>
            <person name="Dedysh S.N."/>
        </authorList>
    </citation>
    <scope>NUCLEOTIDE SEQUENCE [LARGE SCALE GENOMIC DNA]</scope>
    <source>
        <strain evidence="3">PX52</strain>
    </source>
</reference>
<feature type="compositionally biased region" description="Low complexity" evidence="1">
    <location>
        <begin position="47"/>
        <end position="61"/>
    </location>
</feature>
<dbReference type="RefSeq" id="WP_149114230.1">
    <property type="nucleotide sequence ID" value="NZ_CP042425.1"/>
</dbReference>
<dbReference type="Proteomes" id="UP000324974">
    <property type="component" value="Chromosome"/>
</dbReference>
<dbReference type="KEGG" id="lrs:PX52LOC_06970"/>
<name>A0A5C1ASK7_9BACT</name>
<sequence>MREALGGTNLAALKRATEELEQASAAVAQHLSAATAGEKAGRPSDGPARPRSSAPDAAPADVIDAEYEVKG</sequence>
<evidence type="ECO:0000313" key="2">
    <source>
        <dbReference type="EMBL" id="QEL19888.1"/>
    </source>
</evidence>
<dbReference type="AlphaFoldDB" id="A0A5C1ASK7"/>